<dbReference type="RefSeq" id="WP_119440705.1">
    <property type="nucleotide sequence ID" value="NZ_CP170494.1"/>
</dbReference>
<evidence type="ECO:0008006" key="3">
    <source>
        <dbReference type="Google" id="ProtNLM"/>
    </source>
</evidence>
<reference evidence="1 2" key="1">
    <citation type="submission" date="2017-08" db="EMBL/GenBank/DDBJ databases">
        <title>Pusillimonas indicus sp. nov., a member of the family Alcaligenaceae isolated from surface seawater.</title>
        <authorList>
            <person name="Li J."/>
        </authorList>
    </citation>
    <scope>NUCLEOTIDE SEQUENCE [LARGE SCALE GENOMIC DNA]</scope>
    <source>
        <strain evidence="1 2">17-4A</strain>
    </source>
</reference>
<dbReference type="Proteomes" id="UP000266483">
    <property type="component" value="Unassembled WGS sequence"/>
</dbReference>
<evidence type="ECO:0000313" key="1">
    <source>
        <dbReference type="EMBL" id="RII83850.1"/>
    </source>
</evidence>
<accession>A0ABX9MXY8</accession>
<protein>
    <recommendedName>
        <fullName evidence="3">Cystatin domain-containing protein</fullName>
    </recommendedName>
</protein>
<dbReference type="PROSITE" id="PS51257">
    <property type="entry name" value="PROKAR_LIPOPROTEIN"/>
    <property type="match status" value="1"/>
</dbReference>
<comment type="caution">
    <text evidence="1">The sequence shown here is derived from an EMBL/GenBank/DDBJ whole genome shotgun (WGS) entry which is preliminary data.</text>
</comment>
<keyword evidence="2" id="KW-1185">Reference proteome</keyword>
<organism evidence="1 2">
    <name type="scientific">Neopusillimonas maritima</name>
    <dbReference type="NCBI Taxonomy" id="2026239"/>
    <lineage>
        <taxon>Bacteria</taxon>
        <taxon>Pseudomonadati</taxon>
        <taxon>Pseudomonadota</taxon>
        <taxon>Betaproteobacteria</taxon>
        <taxon>Burkholderiales</taxon>
        <taxon>Alcaligenaceae</taxon>
        <taxon>Neopusillimonas</taxon>
    </lineage>
</organism>
<proteinExistence type="predicted"/>
<dbReference type="EMBL" id="NQOU01000001">
    <property type="protein sequence ID" value="RII83850.1"/>
    <property type="molecule type" value="Genomic_DNA"/>
</dbReference>
<gene>
    <name evidence="1" type="ORF">CJO09_00995</name>
</gene>
<evidence type="ECO:0000313" key="2">
    <source>
        <dbReference type="Proteomes" id="UP000266483"/>
    </source>
</evidence>
<name>A0ABX9MXY8_9BURK</name>
<sequence>MKLKTIILIPAVSLFVAGCGSSGPSEGDIEKHVRDAWKQQVKMLSLFAGPEGTKKAENAIKDVSLEQCEPHENEQIYQCKVSVTIELDGKKDTNVIKPFFKKEFDEWVPVGNVLKD</sequence>